<dbReference type="InterPro" id="IPR029035">
    <property type="entry name" value="DHS-like_NAD/FAD-binding_dom"/>
</dbReference>
<dbReference type="Gene3D" id="3.30.1600.10">
    <property type="entry name" value="SIR2/SIRT2 'Small Domain"/>
    <property type="match status" value="1"/>
</dbReference>
<dbReference type="PANTHER" id="PTHR11085">
    <property type="entry name" value="NAD-DEPENDENT PROTEIN DEACYLASE SIRTUIN-5, MITOCHONDRIAL-RELATED"/>
    <property type="match status" value="1"/>
</dbReference>
<evidence type="ECO:0000256" key="11">
    <source>
        <dbReference type="PIRSR" id="PIRSR037938-2"/>
    </source>
</evidence>
<evidence type="ECO:0000256" key="7">
    <source>
        <dbReference type="ARBA" id="ARBA00023027"/>
    </source>
</evidence>
<dbReference type="InterPro" id="IPR050134">
    <property type="entry name" value="NAD-dep_sirtuin_deacylases"/>
</dbReference>
<organism evidence="16 17">
    <name type="scientific">Kockovaella imperatae</name>
    <dbReference type="NCBI Taxonomy" id="4999"/>
    <lineage>
        <taxon>Eukaryota</taxon>
        <taxon>Fungi</taxon>
        <taxon>Dikarya</taxon>
        <taxon>Basidiomycota</taxon>
        <taxon>Agaricomycotina</taxon>
        <taxon>Tremellomycetes</taxon>
        <taxon>Tremellales</taxon>
        <taxon>Cuniculitremaceae</taxon>
        <taxon>Kockovaella</taxon>
    </lineage>
</organism>
<evidence type="ECO:0000259" key="15">
    <source>
        <dbReference type="PROSITE" id="PS50305"/>
    </source>
</evidence>
<gene>
    <name evidence="16" type="ORF">BD324DRAFT_575267</name>
</gene>
<keyword evidence="6" id="KW-0809">Transit peptide</keyword>
<accession>A0A1Y1UQU9</accession>
<evidence type="ECO:0000256" key="3">
    <source>
        <dbReference type="ARBA" id="ARBA00022679"/>
    </source>
</evidence>
<dbReference type="CDD" id="cd01408">
    <property type="entry name" value="SIRT1"/>
    <property type="match status" value="1"/>
</dbReference>
<dbReference type="InParanoid" id="A0A1Y1UQU9"/>
<evidence type="ECO:0000256" key="10">
    <source>
        <dbReference type="PIRSR" id="PIRSR037938-1"/>
    </source>
</evidence>
<dbReference type="PANTHER" id="PTHR11085:SF6">
    <property type="entry name" value="NAD-DEPENDENT PROTEIN DEACETYLASE SIRTUIN-2"/>
    <property type="match status" value="1"/>
</dbReference>
<evidence type="ECO:0000256" key="12">
    <source>
        <dbReference type="PIRSR" id="PIRSR037938-3"/>
    </source>
</evidence>
<evidence type="ECO:0000256" key="5">
    <source>
        <dbReference type="ARBA" id="ARBA00022833"/>
    </source>
</evidence>
<feature type="region of interest" description="Disordered" evidence="14">
    <location>
        <begin position="1"/>
        <end position="20"/>
    </location>
</feature>
<evidence type="ECO:0000256" key="13">
    <source>
        <dbReference type="PROSITE-ProRule" id="PRU00236"/>
    </source>
</evidence>
<evidence type="ECO:0000313" key="17">
    <source>
        <dbReference type="Proteomes" id="UP000193218"/>
    </source>
</evidence>
<evidence type="ECO:0000313" key="16">
    <source>
        <dbReference type="EMBL" id="ORX40458.1"/>
    </source>
</evidence>
<proteinExistence type="inferred from homology"/>
<dbReference type="InterPro" id="IPR026590">
    <property type="entry name" value="Ssirtuin_cat_dom"/>
</dbReference>
<feature type="binding site" evidence="12 13">
    <location>
        <position position="181"/>
    </location>
    <ligand>
        <name>Zn(2+)</name>
        <dbReference type="ChEBI" id="CHEBI:29105"/>
    </ligand>
</feature>
<comment type="catalytic activity">
    <reaction evidence="9">
        <text>N(6)-acetyl-L-lysyl-[protein] + NAD(+) + H2O = 2''-O-acetyl-ADP-D-ribose + nicotinamide + L-lysyl-[protein]</text>
        <dbReference type="Rhea" id="RHEA:43636"/>
        <dbReference type="Rhea" id="RHEA-COMP:9752"/>
        <dbReference type="Rhea" id="RHEA-COMP:10731"/>
        <dbReference type="ChEBI" id="CHEBI:15377"/>
        <dbReference type="ChEBI" id="CHEBI:17154"/>
        <dbReference type="ChEBI" id="CHEBI:29969"/>
        <dbReference type="ChEBI" id="CHEBI:57540"/>
        <dbReference type="ChEBI" id="CHEBI:61930"/>
        <dbReference type="ChEBI" id="CHEBI:83767"/>
        <dbReference type="EC" id="2.3.1.286"/>
    </reaction>
</comment>
<dbReference type="InterPro" id="IPR017328">
    <property type="entry name" value="Sirtuin_class_I"/>
</dbReference>
<comment type="subcellular location">
    <subcellularLocation>
        <location evidence="1">Mitochondrion</location>
    </subcellularLocation>
</comment>
<keyword evidence="3 9" id="KW-0808">Transferase</keyword>
<feature type="binding site" evidence="12 13">
    <location>
        <position position="208"/>
    </location>
    <ligand>
        <name>Zn(2+)</name>
        <dbReference type="ChEBI" id="CHEBI:29105"/>
    </ligand>
</feature>
<dbReference type="RefSeq" id="XP_021874137.1">
    <property type="nucleotide sequence ID" value="XM_022013119.1"/>
</dbReference>
<evidence type="ECO:0000256" key="2">
    <source>
        <dbReference type="ARBA" id="ARBA00006924"/>
    </source>
</evidence>
<dbReference type="STRING" id="4999.A0A1Y1UQU9"/>
<dbReference type="OrthoDB" id="420264at2759"/>
<dbReference type="GO" id="GO:0070403">
    <property type="term" value="F:NAD+ binding"/>
    <property type="evidence" value="ECO:0007669"/>
    <property type="project" value="UniProtKB-UniRule"/>
</dbReference>
<dbReference type="GO" id="GO:0005739">
    <property type="term" value="C:mitochondrion"/>
    <property type="evidence" value="ECO:0007669"/>
    <property type="project" value="UniProtKB-SubCell"/>
</dbReference>
<dbReference type="InterPro" id="IPR003000">
    <property type="entry name" value="Sirtuin"/>
</dbReference>
<dbReference type="GO" id="GO:0005634">
    <property type="term" value="C:nucleus"/>
    <property type="evidence" value="ECO:0007669"/>
    <property type="project" value="TreeGrafter"/>
</dbReference>
<feature type="binding site" evidence="11">
    <location>
        <begin position="269"/>
        <end position="271"/>
    </location>
    <ligand>
        <name>NAD(+)</name>
        <dbReference type="ChEBI" id="CHEBI:57540"/>
    </ligand>
</feature>
<dbReference type="EC" id="2.3.1.286" evidence="9"/>
<dbReference type="AlphaFoldDB" id="A0A1Y1UQU9"/>
<feature type="binding site" evidence="11">
    <location>
        <begin position="245"/>
        <end position="246"/>
    </location>
    <ligand>
        <name>NAD(+)</name>
        <dbReference type="ChEBI" id="CHEBI:57540"/>
    </ligand>
</feature>
<dbReference type="Gene3D" id="3.40.50.1220">
    <property type="entry name" value="TPP-binding domain"/>
    <property type="match status" value="1"/>
</dbReference>
<feature type="binding site" evidence="11">
    <location>
        <begin position="150"/>
        <end position="153"/>
    </location>
    <ligand>
        <name>NAD(+)</name>
        <dbReference type="ChEBI" id="CHEBI:57540"/>
    </ligand>
</feature>
<evidence type="ECO:0000256" key="8">
    <source>
        <dbReference type="ARBA" id="ARBA00023128"/>
    </source>
</evidence>
<reference evidence="16 17" key="1">
    <citation type="submission" date="2017-03" db="EMBL/GenBank/DDBJ databases">
        <title>Widespread Adenine N6-methylation of Active Genes in Fungi.</title>
        <authorList>
            <consortium name="DOE Joint Genome Institute"/>
            <person name="Mondo S.J."/>
            <person name="Dannebaum R.O."/>
            <person name="Kuo R.C."/>
            <person name="Louie K.B."/>
            <person name="Bewick A.J."/>
            <person name="Labutti K."/>
            <person name="Haridas S."/>
            <person name="Kuo A."/>
            <person name="Salamov A."/>
            <person name="Ahrendt S.R."/>
            <person name="Lau R."/>
            <person name="Bowen B.P."/>
            <person name="Lipzen A."/>
            <person name="Sullivan W."/>
            <person name="Andreopoulos W.B."/>
            <person name="Clum A."/>
            <person name="Lindquist E."/>
            <person name="Daum C."/>
            <person name="Northen T.R."/>
            <person name="Ramamoorthy G."/>
            <person name="Schmitz R.J."/>
            <person name="Gryganskyi A."/>
            <person name="Culley D."/>
            <person name="Magnuson J."/>
            <person name="James T.Y."/>
            <person name="O'Malley M.A."/>
            <person name="Stajich J.E."/>
            <person name="Spatafora J.W."/>
            <person name="Visel A."/>
            <person name="Grigoriev I.V."/>
        </authorList>
    </citation>
    <scope>NUCLEOTIDE SEQUENCE [LARGE SCALE GENOMIC DNA]</scope>
    <source>
        <strain evidence="16 17">NRRL Y-17943</strain>
    </source>
</reference>
<feature type="region of interest" description="Disordered" evidence="14">
    <location>
        <begin position="349"/>
        <end position="372"/>
    </location>
</feature>
<feature type="binding site" evidence="12 13">
    <location>
        <position position="178"/>
    </location>
    <ligand>
        <name>Zn(2+)</name>
        <dbReference type="ChEBI" id="CHEBI:29105"/>
    </ligand>
</feature>
<evidence type="ECO:0000256" key="6">
    <source>
        <dbReference type="ARBA" id="ARBA00022946"/>
    </source>
</evidence>
<keyword evidence="7 9" id="KW-0520">NAD</keyword>
<feature type="domain" description="Deacetylase sirtuin-type" evidence="15">
    <location>
        <begin position="40"/>
        <end position="326"/>
    </location>
</feature>
<dbReference type="Proteomes" id="UP000193218">
    <property type="component" value="Unassembled WGS sequence"/>
</dbReference>
<dbReference type="GO" id="GO:0008270">
    <property type="term" value="F:zinc ion binding"/>
    <property type="evidence" value="ECO:0007669"/>
    <property type="project" value="UniProtKB-UniRule"/>
</dbReference>
<keyword evidence="5 9" id="KW-0862">Zinc</keyword>
<feature type="active site" description="Proton acceptor" evidence="10 13">
    <location>
        <position position="170"/>
    </location>
</feature>
<keyword evidence="8" id="KW-0496">Mitochondrion</keyword>
<name>A0A1Y1UQU9_9TREE</name>
<feature type="compositionally biased region" description="Low complexity" evidence="14">
    <location>
        <begin position="1"/>
        <end position="17"/>
    </location>
</feature>
<dbReference type="GeneID" id="33554927"/>
<feature type="binding site" evidence="11">
    <location>
        <begin position="68"/>
        <end position="72"/>
    </location>
    <ligand>
        <name>NAD(+)</name>
        <dbReference type="ChEBI" id="CHEBI:57540"/>
    </ligand>
</feature>
<dbReference type="SUPFAM" id="SSF52467">
    <property type="entry name" value="DHS-like NAD/FAD-binding domain"/>
    <property type="match status" value="1"/>
</dbReference>
<protein>
    <recommendedName>
        <fullName evidence="9">NAD-dependent protein deacetylase</fullName>
        <ecNumber evidence="9">2.3.1.286</ecNumber>
    </recommendedName>
</protein>
<dbReference type="InterPro" id="IPR026591">
    <property type="entry name" value="Sirtuin_cat_small_dom_sf"/>
</dbReference>
<keyword evidence="4 9" id="KW-0479">Metal-binding</keyword>
<evidence type="ECO:0000256" key="1">
    <source>
        <dbReference type="ARBA" id="ARBA00004173"/>
    </source>
</evidence>
<dbReference type="EMBL" id="NBSH01000001">
    <property type="protein sequence ID" value="ORX40458.1"/>
    <property type="molecule type" value="Genomic_DNA"/>
</dbReference>
<dbReference type="FunCoup" id="A0A1Y1UQU9">
    <property type="interactions" value="217"/>
</dbReference>
<comment type="similarity">
    <text evidence="2 9">Belongs to the sirtuin family. Class I subfamily.</text>
</comment>
<comment type="caution">
    <text evidence="16">The sequence shown here is derived from an EMBL/GenBank/DDBJ whole genome shotgun (WGS) entry which is preliminary data.</text>
</comment>
<evidence type="ECO:0000256" key="9">
    <source>
        <dbReference type="PIRNR" id="PIRNR037938"/>
    </source>
</evidence>
<comment type="cofactor">
    <cofactor evidence="12">
        <name>Zn(2+)</name>
        <dbReference type="ChEBI" id="CHEBI:29105"/>
    </cofactor>
    <text evidence="12">Binds 1 zinc ion per subunit.</text>
</comment>
<evidence type="ECO:0000256" key="4">
    <source>
        <dbReference type="ARBA" id="ARBA00022723"/>
    </source>
</evidence>
<sequence>MSPESESSSEGSSPSRSVNVGSHICSADLEHLPDDASIASRTGDAALRIVAQLIKNGKAKRIVVLAGAGMSTSAGIPDFRSPGTGLYNNLQALNLPHPQAVFELGYFVDNPKPFWTLAKELYPGKHFPTPAHYFLALLAKHNVLEKVFTQNIDTLEQLTGMDQDLIIEAHGSFATAHCLACRAESSTEHVLKSGVRRGEVVRCPKAHCEGLVKPDIVFFGEGLPEAFFDAMPCMRQCDLCIIIGTSLQVQPFARLPNYARPHVPRILINREAVGLIEKLAKPDGEKTLSHILAGLSLLEDTRPTDMFYQGDADDAVRKLAEEIGWADELEQMIQEGHAALAAKWGQAVPSTPYESSGEPEIQDDGKVPADEIQSLQSLLKDALTKRHTQDSPDRL</sequence>
<dbReference type="PIRSF" id="PIRSF037938">
    <property type="entry name" value="SIR2_euk"/>
    <property type="match status" value="1"/>
</dbReference>
<keyword evidence="17" id="KW-1185">Reference proteome</keyword>
<feature type="binding site" evidence="11">
    <location>
        <begin position="78"/>
        <end position="80"/>
    </location>
    <ligand>
        <name>NAD(+)</name>
        <dbReference type="ChEBI" id="CHEBI:57540"/>
    </ligand>
</feature>
<evidence type="ECO:0000256" key="14">
    <source>
        <dbReference type="SAM" id="MobiDB-lite"/>
    </source>
</evidence>
<dbReference type="GO" id="GO:0017136">
    <property type="term" value="F:histone deacetylase activity, NAD-dependent"/>
    <property type="evidence" value="ECO:0007669"/>
    <property type="project" value="InterPro"/>
</dbReference>
<dbReference type="PROSITE" id="PS50305">
    <property type="entry name" value="SIRTUIN"/>
    <property type="match status" value="1"/>
</dbReference>
<dbReference type="Pfam" id="PF02146">
    <property type="entry name" value="SIR2"/>
    <property type="match status" value="1"/>
</dbReference>
<feature type="binding site" evidence="12 13">
    <location>
        <position position="203"/>
    </location>
    <ligand>
        <name>Zn(2+)</name>
        <dbReference type="ChEBI" id="CHEBI:29105"/>
    </ligand>
</feature>